<comment type="catalytic activity">
    <reaction evidence="10 11">
        <text>L-histidinol + 2 NAD(+) + H2O = L-histidine + 2 NADH + 3 H(+)</text>
        <dbReference type="Rhea" id="RHEA:20641"/>
        <dbReference type="ChEBI" id="CHEBI:15377"/>
        <dbReference type="ChEBI" id="CHEBI:15378"/>
        <dbReference type="ChEBI" id="CHEBI:57540"/>
        <dbReference type="ChEBI" id="CHEBI:57595"/>
        <dbReference type="ChEBI" id="CHEBI:57699"/>
        <dbReference type="ChEBI" id="CHEBI:57945"/>
        <dbReference type="EC" id="1.1.1.23"/>
    </reaction>
</comment>
<dbReference type="PRINTS" id="PR00083">
    <property type="entry name" value="HOLDHDRGNASE"/>
</dbReference>
<dbReference type="eggNOG" id="COG0141">
    <property type="taxonomic scope" value="Bacteria"/>
</dbReference>
<keyword evidence="7 11" id="KW-0560">Oxidoreductase</keyword>
<dbReference type="CDD" id="cd06572">
    <property type="entry name" value="Histidinol_dh"/>
    <property type="match status" value="1"/>
</dbReference>
<keyword evidence="19" id="KW-1185">Reference proteome</keyword>
<keyword evidence="4 11" id="KW-0028">Amino-acid biosynthesis</keyword>
<feature type="binding site" evidence="11 16">
    <location>
        <position position="266"/>
    </location>
    <ligand>
        <name>Zn(2+)</name>
        <dbReference type="ChEBI" id="CHEBI:29105"/>
    </ligand>
</feature>
<evidence type="ECO:0000256" key="10">
    <source>
        <dbReference type="ARBA" id="ARBA00049489"/>
    </source>
</evidence>
<evidence type="ECO:0000313" key="18">
    <source>
        <dbReference type="EMBL" id="ADV83822.1"/>
    </source>
</evidence>
<feature type="binding site" evidence="11 15">
    <location>
        <position position="329"/>
    </location>
    <ligand>
        <name>substrate</name>
    </ligand>
</feature>
<dbReference type="RefSeq" id="WP_013569553.1">
    <property type="nucleotide sequence ID" value="NC_014963.1"/>
</dbReference>
<keyword evidence="8 11" id="KW-0520">NAD</keyword>
<evidence type="ECO:0000256" key="7">
    <source>
        <dbReference type="ARBA" id="ARBA00023002"/>
    </source>
</evidence>
<keyword evidence="9 11" id="KW-0368">Histidine biosynthesis</keyword>
<protein>
    <recommendedName>
        <fullName evidence="3 11">Histidinol dehydrogenase</fullName>
        <shortName evidence="11">HDH</shortName>
        <ecNumber evidence="3 11">1.1.1.23</ecNumber>
    </recommendedName>
</protein>
<evidence type="ECO:0000256" key="2">
    <source>
        <dbReference type="ARBA" id="ARBA00010178"/>
    </source>
</evidence>
<evidence type="ECO:0000256" key="11">
    <source>
        <dbReference type="HAMAP-Rule" id="MF_01024"/>
    </source>
</evidence>
<dbReference type="PANTHER" id="PTHR21256:SF2">
    <property type="entry name" value="HISTIDINE BIOSYNTHESIS TRIFUNCTIONAL PROTEIN"/>
    <property type="match status" value="1"/>
</dbReference>
<dbReference type="InterPro" id="IPR012131">
    <property type="entry name" value="Hstdl_DH"/>
</dbReference>
<evidence type="ECO:0000256" key="9">
    <source>
        <dbReference type="ARBA" id="ARBA00023102"/>
    </source>
</evidence>
<dbReference type="HAMAP" id="MF_01024">
    <property type="entry name" value="HisD"/>
    <property type="match status" value="1"/>
</dbReference>
<feature type="binding site" evidence="11 16">
    <location>
        <position position="418"/>
    </location>
    <ligand>
        <name>Zn(2+)</name>
        <dbReference type="ChEBI" id="CHEBI:29105"/>
    </ligand>
</feature>
<evidence type="ECO:0000256" key="1">
    <source>
        <dbReference type="ARBA" id="ARBA00004940"/>
    </source>
</evidence>
<dbReference type="EMBL" id="CP002467">
    <property type="protein sequence ID" value="ADV83822.1"/>
    <property type="molecule type" value="Genomic_DNA"/>
</dbReference>
<dbReference type="InterPro" id="IPR016161">
    <property type="entry name" value="Ald_DH/histidinol_DH"/>
</dbReference>
<dbReference type="FunFam" id="1.20.5.1300:FF:000002">
    <property type="entry name" value="Histidinol dehydrogenase, chloroplastic"/>
    <property type="match status" value="1"/>
</dbReference>
<dbReference type="GO" id="GO:0000105">
    <property type="term" value="P:L-histidine biosynthetic process"/>
    <property type="evidence" value="ECO:0007669"/>
    <property type="project" value="UniProtKB-UniRule"/>
</dbReference>
<feature type="binding site" evidence="11 14">
    <location>
        <position position="219"/>
    </location>
    <ligand>
        <name>NAD(+)</name>
        <dbReference type="ChEBI" id="CHEBI:57540"/>
    </ligand>
</feature>
<evidence type="ECO:0000256" key="14">
    <source>
        <dbReference type="PIRSR" id="PIRSR000099-2"/>
    </source>
</evidence>
<dbReference type="Pfam" id="PF00815">
    <property type="entry name" value="Histidinol_dh"/>
    <property type="match status" value="1"/>
</dbReference>
<feature type="binding site" evidence="11 15">
    <location>
        <position position="413"/>
    </location>
    <ligand>
        <name>substrate</name>
    </ligand>
</feature>
<comment type="pathway">
    <text evidence="1 11">Amino-acid biosynthesis; L-histidine biosynthesis; L-histidine from 5-phospho-alpha-D-ribose 1-diphosphate: step 9/9.</text>
</comment>
<feature type="active site" description="Proton acceptor" evidence="11 13">
    <location>
        <position position="329"/>
    </location>
</feature>
<evidence type="ECO:0000313" key="19">
    <source>
        <dbReference type="Proteomes" id="UP000006844"/>
    </source>
</evidence>
<evidence type="ECO:0000256" key="8">
    <source>
        <dbReference type="ARBA" id="ARBA00023027"/>
    </source>
</evidence>
<feature type="binding site" evidence="11 14">
    <location>
        <position position="139"/>
    </location>
    <ligand>
        <name>NAD(+)</name>
        <dbReference type="ChEBI" id="CHEBI:57540"/>
    </ligand>
</feature>
<dbReference type="GO" id="GO:0005737">
    <property type="term" value="C:cytoplasm"/>
    <property type="evidence" value="ECO:0007669"/>
    <property type="project" value="TreeGrafter"/>
</dbReference>
<evidence type="ECO:0000256" key="12">
    <source>
        <dbReference type="PIRNR" id="PIRNR000099"/>
    </source>
</evidence>
<dbReference type="Gene3D" id="3.40.50.1980">
    <property type="entry name" value="Nitrogenase molybdenum iron protein domain"/>
    <property type="match status" value="2"/>
</dbReference>
<reference evidence="18 19" key="1">
    <citation type="journal article" date="2012" name="Stand. Genomic Sci.">
        <title>Complete genome sequence of Terriglobus saanensis type strain SP1PR4(T), an Acidobacteria from tundra soil.</title>
        <authorList>
            <person name="Rawat S.R."/>
            <person name="Mannisto M.K."/>
            <person name="Starovoytov V."/>
            <person name="Goodwin L."/>
            <person name="Nolan M."/>
            <person name="Hauser L."/>
            <person name="Land M."/>
            <person name="Davenport K.W."/>
            <person name="Woyke T."/>
            <person name="Haggblom M.M."/>
        </authorList>
    </citation>
    <scope>NUCLEOTIDE SEQUENCE</scope>
    <source>
        <strain evidence="19">ATCC BAA-1853 / DSM 23119 / SP1PR4</strain>
    </source>
</reference>
<dbReference type="FunFam" id="3.40.50.1980:FF:000001">
    <property type="entry name" value="Histidinol dehydrogenase"/>
    <property type="match status" value="1"/>
</dbReference>
<feature type="binding site" evidence="11 16">
    <location>
        <position position="359"/>
    </location>
    <ligand>
        <name>Zn(2+)</name>
        <dbReference type="ChEBI" id="CHEBI:29105"/>
    </ligand>
</feature>
<evidence type="ECO:0000256" key="13">
    <source>
        <dbReference type="PIRSR" id="PIRSR000099-1"/>
    </source>
</evidence>
<feature type="active site" description="Proton acceptor" evidence="11 13">
    <location>
        <position position="328"/>
    </location>
</feature>
<feature type="binding site" evidence="11 15">
    <location>
        <position position="359"/>
    </location>
    <ligand>
        <name>substrate</name>
    </ligand>
</feature>
<dbReference type="EC" id="1.1.1.23" evidence="3 11"/>
<evidence type="ECO:0000256" key="15">
    <source>
        <dbReference type="PIRSR" id="PIRSR000099-3"/>
    </source>
</evidence>
<dbReference type="UniPathway" id="UPA00031">
    <property type="reaction ID" value="UER00014"/>
</dbReference>
<organism evidence="18 19">
    <name type="scientific">Terriglobus saanensis (strain ATCC BAA-1853 / DSM 23119 / SP1PR4)</name>
    <dbReference type="NCBI Taxonomy" id="401053"/>
    <lineage>
        <taxon>Bacteria</taxon>
        <taxon>Pseudomonadati</taxon>
        <taxon>Acidobacteriota</taxon>
        <taxon>Terriglobia</taxon>
        <taxon>Terriglobales</taxon>
        <taxon>Acidobacteriaceae</taxon>
        <taxon>Terriglobus</taxon>
    </lineage>
</organism>
<dbReference type="PANTHER" id="PTHR21256">
    <property type="entry name" value="HISTIDINOL DEHYDROGENASE HDH"/>
    <property type="match status" value="1"/>
</dbReference>
<dbReference type="KEGG" id="tsa:AciPR4_3063"/>
<evidence type="ECO:0000256" key="6">
    <source>
        <dbReference type="ARBA" id="ARBA00022833"/>
    </source>
</evidence>
<feature type="binding site" evidence="11 15">
    <location>
        <position position="263"/>
    </location>
    <ligand>
        <name>substrate</name>
    </ligand>
</feature>
<dbReference type="OrthoDB" id="9805269at2"/>
<gene>
    <name evidence="11" type="primary">hisD</name>
    <name evidence="18" type="ordered locus">AciPR4_3063</name>
</gene>
<sequence length="440" mass="47172">MKLIHTFGESKERADKLLAELEIRGASNTAKVDTTVRTILADIRHGGDASLIEYAGRLDGLRLGCPEKGEPDQSFRVTREEMLAAWNDTEPALQAAMRLAQANILAFAERQLPKPFSFRPVEGMEVGQIVRPLSSVGCYVPGGRYPLPSTLLMTATPAQVAGVKRIVVCSPKPAKETLAAAHLAGITEFYRIGGAQAIAAMAYGTETIKPVDKIVGPGNLYVTAAKIAVSHECGIDMPAGPTEIVYTSEIGNPAGIAADLVAQAEHDPEALAILITTREDLAKQVIAEAERQSADNEIAKQSLAAQGYAFVTDTIEEARTLTNRLAPEHLTVDTGADLRWVQNAGSVFIGHHTPQSMGDYISGPNHVLPTGRVGRMRAGLSVLDFVKIITVQQYTRAALHEIGPHTITLAEAEGLTAHAESVRVRMLLDDQGQDPEGKIQ</sequence>
<evidence type="ECO:0000256" key="3">
    <source>
        <dbReference type="ARBA" id="ARBA00012965"/>
    </source>
</evidence>
<feature type="binding site" evidence="11 14">
    <location>
        <position position="196"/>
    </location>
    <ligand>
        <name>NAD(+)</name>
        <dbReference type="ChEBI" id="CHEBI:57540"/>
    </ligand>
</feature>
<dbReference type="GO" id="GO:0008270">
    <property type="term" value="F:zinc ion binding"/>
    <property type="evidence" value="ECO:0007669"/>
    <property type="project" value="UniProtKB-UniRule"/>
</dbReference>
<dbReference type="HOGENOM" id="CLU_006732_3_3_0"/>
<dbReference type="GO" id="GO:0004399">
    <property type="term" value="F:histidinol dehydrogenase activity"/>
    <property type="evidence" value="ECO:0007669"/>
    <property type="project" value="UniProtKB-UniRule"/>
</dbReference>
<keyword evidence="6 11" id="KW-0862">Zinc</keyword>
<name>E8V604_TERSS</name>
<dbReference type="NCBIfam" id="TIGR00069">
    <property type="entry name" value="hisD"/>
    <property type="match status" value="1"/>
</dbReference>
<dbReference type="AlphaFoldDB" id="E8V604"/>
<evidence type="ECO:0000256" key="17">
    <source>
        <dbReference type="RuleBase" id="RU004175"/>
    </source>
</evidence>
<proteinExistence type="inferred from homology"/>
<dbReference type="SUPFAM" id="SSF53720">
    <property type="entry name" value="ALDH-like"/>
    <property type="match status" value="1"/>
</dbReference>
<dbReference type="Proteomes" id="UP000006844">
    <property type="component" value="Chromosome"/>
</dbReference>
<keyword evidence="5 11" id="KW-0479">Metal-binding</keyword>
<evidence type="ECO:0000256" key="5">
    <source>
        <dbReference type="ARBA" id="ARBA00022723"/>
    </source>
</evidence>
<feature type="binding site" evidence="11 15">
    <location>
        <position position="266"/>
    </location>
    <ligand>
        <name>substrate</name>
    </ligand>
</feature>
<comment type="cofactor">
    <cofactor evidence="11 16">
        <name>Zn(2+)</name>
        <dbReference type="ChEBI" id="CHEBI:29105"/>
    </cofactor>
    <text evidence="11 16">Binds 1 zinc ion per subunit.</text>
</comment>
<accession>E8V604</accession>
<dbReference type="Gene3D" id="1.20.5.1300">
    <property type="match status" value="1"/>
</dbReference>
<feature type="binding site" evidence="11 15">
    <location>
        <position position="242"/>
    </location>
    <ligand>
        <name>substrate</name>
    </ligand>
</feature>
<evidence type="ECO:0000256" key="4">
    <source>
        <dbReference type="ARBA" id="ARBA00022605"/>
    </source>
</evidence>
<dbReference type="PIRSF" id="PIRSF000099">
    <property type="entry name" value="Histidinol_dh"/>
    <property type="match status" value="1"/>
</dbReference>
<evidence type="ECO:0000256" key="16">
    <source>
        <dbReference type="PIRSR" id="PIRSR000099-4"/>
    </source>
</evidence>
<comment type="function">
    <text evidence="11">Catalyzes the sequential NAD-dependent oxidations of L-histidinol to L-histidinaldehyde and then to L-histidine.</text>
</comment>
<comment type="similarity">
    <text evidence="2 11 12 17">Belongs to the histidinol dehydrogenase family.</text>
</comment>
<dbReference type="STRING" id="401053.AciPR4_3063"/>
<feature type="binding site" evidence="11 15">
    <location>
        <position position="418"/>
    </location>
    <ligand>
        <name>substrate</name>
    </ligand>
</feature>
<dbReference type="GO" id="GO:0051287">
    <property type="term" value="F:NAD binding"/>
    <property type="evidence" value="ECO:0007669"/>
    <property type="project" value="InterPro"/>
</dbReference>
<feature type="binding site" evidence="11 16">
    <location>
        <position position="263"/>
    </location>
    <ligand>
        <name>Zn(2+)</name>
        <dbReference type="ChEBI" id="CHEBI:29105"/>
    </ligand>
</feature>
<dbReference type="InterPro" id="IPR022695">
    <property type="entry name" value="Histidinol_DH_monofunct"/>
</dbReference>